<dbReference type="STRING" id="558173.CDOO_01950"/>
<dbReference type="EMBL" id="CP006764">
    <property type="protein sequence ID" value="AIT60163.1"/>
    <property type="molecule type" value="Genomic_DNA"/>
</dbReference>
<dbReference type="HOGENOM" id="CLU_1494764_0_0_11"/>
<reference evidence="1 2" key="1">
    <citation type="submission" date="2013-09" db="EMBL/GenBank/DDBJ databases">
        <title>Complete genome sequence of Corynebacterium doosanense CAU 212(T) (=DSM 45436(T)), isolated from activated sludge.</title>
        <authorList>
            <person name="Schaffert L."/>
            <person name="Albersmeier A."/>
            <person name="Kalinowski J."/>
            <person name="Ruckert C."/>
        </authorList>
    </citation>
    <scope>NUCLEOTIDE SEQUENCE [LARGE SCALE GENOMIC DNA]</scope>
    <source>
        <strain evidence="1 2">CAU 212</strain>
    </source>
</reference>
<dbReference type="eggNOG" id="ENOG502ZJCX">
    <property type="taxonomic scope" value="Bacteria"/>
</dbReference>
<evidence type="ECO:0008006" key="3">
    <source>
        <dbReference type="Google" id="ProtNLM"/>
    </source>
</evidence>
<organism evidence="1 2">
    <name type="scientific">Corynebacterium doosanense CAU 212 = DSM 45436</name>
    <dbReference type="NCBI Taxonomy" id="558173"/>
    <lineage>
        <taxon>Bacteria</taxon>
        <taxon>Bacillati</taxon>
        <taxon>Actinomycetota</taxon>
        <taxon>Actinomycetes</taxon>
        <taxon>Mycobacteriales</taxon>
        <taxon>Corynebacteriaceae</taxon>
        <taxon>Corynebacterium</taxon>
    </lineage>
</organism>
<gene>
    <name evidence="1" type="ORF">CDOO_01950</name>
</gene>
<dbReference type="Proteomes" id="UP000029914">
    <property type="component" value="Chromosome"/>
</dbReference>
<dbReference type="OrthoDB" id="3838020at2"/>
<accession>A0A097IDE2</accession>
<name>A0A097IDE2_9CORY</name>
<dbReference type="KEGG" id="cdo:CDOO_01950"/>
<dbReference type="RefSeq" id="WP_018021457.1">
    <property type="nucleotide sequence ID" value="NZ_AQUX01000002.1"/>
</dbReference>
<dbReference type="AlphaFoldDB" id="A0A097IDE2"/>
<protein>
    <recommendedName>
        <fullName evidence="3">Head-to-tail adaptor</fullName>
    </recommendedName>
</protein>
<proteinExistence type="predicted"/>
<keyword evidence="2" id="KW-1185">Reference proteome</keyword>
<evidence type="ECO:0000313" key="1">
    <source>
        <dbReference type="EMBL" id="AIT60163.1"/>
    </source>
</evidence>
<sequence length="170" mass="18432">MPEELPEHGITPSMVAAGTTMPEQHVIDAAVHTVRSLCGWHVWPVREETVTVDTTGDDVVFLPTKRLHNVTEVSIDNEQIPPGEWSFSADGMLQLTRRPPAGFRRLAATITHGYDEVPDLAGVIGQMARRAGAPQESYQVGGISVGAPGAVTPQSTEWRIVDLYKLGPMP</sequence>
<evidence type="ECO:0000313" key="2">
    <source>
        <dbReference type="Proteomes" id="UP000029914"/>
    </source>
</evidence>